<dbReference type="EMBL" id="CM043025">
    <property type="protein sequence ID" value="KAI4554571.1"/>
    <property type="molecule type" value="Genomic_DNA"/>
</dbReference>
<dbReference type="Proteomes" id="UP001057279">
    <property type="component" value="Chromosome X"/>
</dbReference>
<protein>
    <submittedName>
        <fullName evidence="1">Uncharacterized protein</fullName>
    </submittedName>
</protein>
<reference evidence="1" key="1">
    <citation type="submission" date="2022-03" db="EMBL/GenBank/DDBJ databases">
        <title>Genomic analyses of argali, domestic sheep and their hybrids provide insights into chromosomal evolution, heterosis and genetic basis of agronomic traits.</title>
        <authorList>
            <person name="Li M."/>
        </authorList>
    </citation>
    <scope>NUCLEOTIDE SEQUENCE</scope>
    <source>
        <strain evidence="1">F1 hybrid</strain>
    </source>
</reference>
<sequence>MAFVAGMAHVSQGVPSGDGGGDGTGNPAGPDDTVSPTVSGDPGNLCDPRGPSAAGKSRGTAGDILQILGSLHAPECGRDTAPGAGVLSNRPLQLCPIPGASVAGWTAEDLAFIRLSLNPFLDQLSLVIRNIRSLGIPPRQSLS</sequence>
<comment type="caution">
    <text evidence="1">The sequence shown here is derived from an EMBL/GenBank/DDBJ whole genome shotgun (WGS) entry which is preliminary data.</text>
</comment>
<evidence type="ECO:0000313" key="2">
    <source>
        <dbReference type="Proteomes" id="UP001057279"/>
    </source>
</evidence>
<accession>A0ACB9U0T7</accession>
<organism evidence="1 2">
    <name type="scientific">Ovis ammon polii x Ovis aries</name>
    <dbReference type="NCBI Taxonomy" id="2918886"/>
    <lineage>
        <taxon>Eukaryota</taxon>
        <taxon>Metazoa</taxon>
        <taxon>Chordata</taxon>
        <taxon>Craniata</taxon>
        <taxon>Vertebrata</taxon>
        <taxon>Euteleostomi</taxon>
        <taxon>Mammalia</taxon>
        <taxon>Eutheria</taxon>
        <taxon>Laurasiatheria</taxon>
        <taxon>Artiodactyla</taxon>
        <taxon>Ruminantia</taxon>
        <taxon>Pecora</taxon>
        <taxon>Bovidae</taxon>
        <taxon>Caprinae</taxon>
        <taxon>Ovis</taxon>
    </lineage>
</organism>
<name>A0ACB9U0T7_9CETA</name>
<keyword evidence="2" id="KW-1185">Reference proteome</keyword>
<proteinExistence type="predicted"/>
<evidence type="ECO:0000313" key="1">
    <source>
        <dbReference type="EMBL" id="KAI4554571.1"/>
    </source>
</evidence>
<gene>
    <name evidence="1" type="ORF">MJG53_019870</name>
</gene>